<evidence type="ECO:0000259" key="1">
    <source>
        <dbReference type="Pfam" id="PF21814"/>
    </source>
</evidence>
<name>A0AAX3N143_9BACL</name>
<dbReference type="AlphaFoldDB" id="A0AAX3N143"/>
<proteinExistence type="predicted"/>
<reference evidence="2" key="1">
    <citation type="submission" date="2023-02" db="EMBL/GenBank/DDBJ databases">
        <title>Pathogen: clinical or host-associated sample.</title>
        <authorList>
            <person name="Hergert J."/>
            <person name="Casey R."/>
            <person name="Wagner J."/>
            <person name="Young E.L."/>
            <person name="Oakeson K.F."/>
        </authorList>
    </citation>
    <scope>NUCLEOTIDE SEQUENCE</scope>
    <source>
        <strain evidence="2">2022CK-00830</strain>
    </source>
</reference>
<dbReference type="Pfam" id="PF21814">
    <property type="entry name" value="DUF6883"/>
    <property type="match status" value="1"/>
</dbReference>
<evidence type="ECO:0000313" key="3">
    <source>
        <dbReference type="Proteomes" id="UP001220962"/>
    </source>
</evidence>
<gene>
    <name evidence="2" type="ORF">PUW23_03580</name>
</gene>
<feature type="domain" description="DUF6883" evidence="1">
    <location>
        <begin position="264"/>
        <end position="371"/>
    </location>
</feature>
<organism evidence="2 3">
    <name type="scientific">Paenibacillus urinalis</name>
    <dbReference type="NCBI Taxonomy" id="521520"/>
    <lineage>
        <taxon>Bacteria</taxon>
        <taxon>Bacillati</taxon>
        <taxon>Bacillota</taxon>
        <taxon>Bacilli</taxon>
        <taxon>Bacillales</taxon>
        <taxon>Paenibacillaceae</taxon>
        <taxon>Paenibacillus</taxon>
    </lineage>
</organism>
<evidence type="ECO:0000313" key="2">
    <source>
        <dbReference type="EMBL" id="WDH83338.1"/>
    </source>
</evidence>
<dbReference type="InterPro" id="IPR049250">
    <property type="entry name" value="DUF6883"/>
</dbReference>
<dbReference type="Proteomes" id="UP001220962">
    <property type="component" value="Chromosome"/>
</dbReference>
<sequence>MKNLNGTAFLFLFDSNYLRNNIDYRHTNKFNDEVSESLFKTHKELIDNMGILKGEMLLDFFCKNTVSIKGDKNRMSISQSIDEDLYAILLLNLVDSLSDNWHTFSRNRFLNLGIKITHISCVVITNVTLSHAKKIDDQLQALEYFIGAATTDYGNPLHSTLFYEYLTRSVYTINNEILYSDAMDIVNWDSYYPSYTMRYVEDFVFDSTARDIWKENLSVGGLESSHIIINKVGNYHHVKVGHAIIRAVFEGKIDREFELEINYPNAELAIVIPRQKLEKYALDLAHPEGGPKAKYFKDVLSIEQRDWSYMEEQIRLGIHEGEVCGIKIDEHGIKYYADIGVTGLNGVNKVIRTAWIIRKNGPIQLTSVYPLDLKEQFDVNYEIRPLLAVSKENEKEGGDKWGEIYRLANQSGEFYASKCIPTPVFVSGTTEPMRDGLFGWAYVVLYDLNHEFVSWLKNNRVGSSYENNYLINIDKKGRYEESVAFAEGFCKVLKSNRIDCEIIKHLD</sequence>
<dbReference type="RefSeq" id="WP_274359473.1">
    <property type="nucleotide sequence ID" value="NZ_CP118101.1"/>
</dbReference>
<accession>A0AAX3N143</accession>
<protein>
    <recommendedName>
        <fullName evidence="1">DUF6883 domain-containing protein</fullName>
    </recommendedName>
</protein>
<dbReference type="EMBL" id="CP118101">
    <property type="protein sequence ID" value="WDH83338.1"/>
    <property type="molecule type" value="Genomic_DNA"/>
</dbReference>